<keyword evidence="2" id="KW-1185">Reference proteome</keyword>
<organism evidence="1 2">
    <name type="scientific">Hominisplanchenecus faecis</name>
    <dbReference type="NCBI Taxonomy" id="2885351"/>
    <lineage>
        <taxon>Bacteria</taxon>
        <taxon>Bacillati</taxon>
        <taxon>Bacillota</taxon>
        <taxon>Clostridia</taxon>
        <taxon>Lachnospirales</taxon>
        <taxon>Lachnospiraceae</taxon>
        <taxon>Hominisplanchenecus</taxon>
    </lineage>
</organism>
<accession>A0ABS8ESJ9</accession>
<evidence type="ECO:0000313" key="2">
    <source>
        <dbReference type="Proteomes" id="UP001299235"/>
    </source>
</evidence>
<reference evidence="1 2" key="1">
    <citation type="submission" date="2021-10" db="EMBL/GenBank/DDBJ databases">
        <title>Anaerobic single-cell dispensing facilitates the cultivation of human gut bacteria.</title>
        <authorList>
            <person name="Afrizal A."/>
        </authorList>
    </citation>
    <scope>NUCLEOTIDE SEQUENCE [LARGE SCALE GENOMIC DNA]</scope>
    <source>
        <strain evidence="1 2">CLA-AA-H246</strain>
    </source>
</reference>
<dbReference type="Pfam" id="PF07875">
    <property type="entry name" value="Coat_F"/>
    <property type="match status" value="1"/>
</dbReference>
<comment type="caution">
    <text evidence="1">The sequence shown here is derived from an EMBL/GenBank/DDBJ whole genome shotgun (WGS) entry which is preliminary data.</text>
</comment>
<dbReference type="InterPro" id="IPR012851">
    <property type="entry name" value="Spore_coat_CotF-like"/>
</dbReference>
<sequence>MLDEKTMVADTLAGINGELVRYGEMIPQTENMQLKQVLKQFRNQCETSQEEIYQLARSKQYYVPAAKATAEEIQHVRSVLSQG</sequence>
<gene>
    <name evidence="1" type="ORF">LKD42_02600</name>
</gene>
<dbReference type="Proteomes" id="UP001299235">
    <property type="component" value="Unassembled WGS sequence"/>
</dbReference>
<keyword evidence="1" id="KW-0946">Virion</keyword>
<keyword evidence="1" id="KW-0167">Capsid protein</keyword>
<name>A0ABS8ESJ9_9FIRM</name>
<evidence type="ECO:0000313" key="1">
    <source>
        <dbReference type="EMBL" id="MCC2148148.1"/>
    </source>
</evidence>
<dbReference type="EMBL" id="JAJEQE010000005">
    <property type="protein sequence ID" value="MCC2148148.1"/>
    <property type="molecule type" value="Genomic_DNA"/>
</dbReference>
<protein>
    <submittedName>
        <fullName evidence="1">Spore coat protein</fullName>
    </submittedName>
</protein>
<dbReference type="RefSeq" id="WP_022119928.1">
    <property type="nucleotide sequence ID" value="NZ_JAJEQE010000005.1"/>
</dbReference>
<proteinExistence type="predicted"/>